<proteinExistence type="inferred from homology"/>
<evidence type="ECO:0000256" key="5">
    <source>
        <dbReference type="ARBA" id="ARBA00029447"/>
    </source>
</evidence>
<keyword evidence="2" id="KW-1003">Cell membrane</keyword>
<dbReference type="Gene3D" id="6.10.340.10">
    <property type="match status" value="1"/>
</dbReference>
<feature type="domain" description="HAMP" evidence="10">
    <location>
        <begin position="232"/>
        <end position="285"/>
    </location>
</feature>
<comment type="subcellular location">
    <subcellularLocation>
        <location evidence="1">Cell membrane</location>
    </subcellularLocation>
</comment>
<dbReference type="SMART" id="SM00304">
    <property type="entry name" value="HAMP"/>
    <property type="match status" value="1"/>
</dbReference>
<keyword evidence="4 6" id="KW-0807">Transducer</keyword>
<dbReference type="Proteomes" id="UP001234495">
    <property type="component" value="Unassembled WGS sequence"/>
</dbReference>
<dbReference type="Pfam" id="PF12729">
    <property type="entry name" value="4HB_MCP_1"/>
    <property type="match status" value="1"/>
</dbReference>
<evidence type="ECO:0000256" key="8">
    <source>
        <dbReference type="SAM" id="Phobius"/>
    </source>
</evidence>
<comment type="similarity">
    <text evidence="5">Belongs to the methyl-accepting chemotaxis (MCP) protein family.</text>
</comment>
<evidence type="ECO:0000256" key="6">
    <source>
        <dbReference type="PROSITE-ProRule" id="PRU00284"/>
    </source>
</evidence>
<feature type="coiled-coil region" evidence="7">
    <location>
        <begin position="547"/>
        <end position="584"/>
    </location>
</feature>
<keyword evidence="8" id="KW-1133">Transmembrane helix</keyword>
<dbReference type="Gene3D" id="1.10.287.950">
    <property type="entry name" value="Methyl-accepting chemotaxis protein"/>
    <property type="match status" value="1"/>
</dbReference>
<evidence type="ECO:0000313" key="12">
    <source>
        <dbReference type="Proteomes" id="UP001234495"/>
    </source>
</evidence>
<dbReference type="PROSITE" id="PS50885">
    <property type="entry name" value="HAMP"/>
    <property type="match status" value="1"/>
</dbReference>
<keyword evidence="3 8" id="KW-0472">Membrane</keyword>
<dbReference type="CDD" id="cd11386">
    <property type="entry name" value="MCP_signal"/>
    <property type="match status" value="1"/>
</dbReference>
<dbReference type="InterPro" id="IPR003660">
    <property type="entry name" value="HAMP_dom"/>
</dbReference>
<evidence type="ECO:0000313" key="11">
    <source>
        <dbReference type="EMBL" id="MDQ0230784.1"/>
    </source>
</evidence>
<keyword evidence="7" id="KW-0175">Coiled coil</keyword>
<accession>A0ABT9ZET9</accession>
<dbReference type="PROSITE" id="PS50111">
    <property type="entry name" value="CHEMOTAXIS_TRANSDUC_2"/>
    <property type="match status" value="1"/>
</dbReference>
<dbReference type="SUPFAM" id="SSF58104">
    <property type="entry name" value="Methyl-accepting chemotaxis protein (MCP) signaling domain"/>
    <property type="match status" value="1"/>
</dbReference>
<dbReference type="Pfam" id="PF00015">
    <property type="entry name" value="MCPsignal"/>
    <property type="match status" value="1"/>
</dbReference>
<dbReference type="RefSeq" id="WP_307340692.1">
    <property type="nucleotide sequence ID" value="NZ_JAUSUD010000007.1"/>
</dbReference>
<dbReference type="InterPro" id="IPR004089">
    <property type="entry name" value="MCPsignal_dom"/>
</dbReference>
<dbReference type="SMART" id="SM00283">
    <property type="entry name" value="MA"/>
    <property type="match status" value="1"/>
</dbReference>
<evidence type="ECO:0000259" key="10">
    <source>
        <dbReference type="PROSITE" id="PS50885"/>
    </source>
</evidence>
<organism evidence="11 12">
    <name type="scientific">Metabacillus malikii</name>
    <dbReference type="NCBI Taxonomy" id="1504265"/>
    <lineage>
        <taxon>Bacteria</taxon>
        <taxon>Bacillati</taxon>
        <taxon>Bacillota</taxon>
        <taxon>Bacilli</taxon>
        <taxon>Bacillales</taxon>
        <taxon>Bacillaceae</taxon>
        <taxon>Metabacillus</taxon>
    </lineage>
</organism>
<dbReference type="PANTHER" id="PTHR32089">
    <property type="entry name" value="METHYL-ACCEPTING CHEMOTAXIS PROTEIN MCPB"/>
    <property type="match status" value="1"/>
</dbReference>
<keyword evidence="8" id="KW-0812">Transmembrane</keyword>
<feature type="domain" description="Methyl-accepting transducer" evidence="9">
    <location>
        <begin position="304"/>
        <end position="561"/>
    </location>
</feature>
<dbReference type="Pfam" id="PF00672">
    <property type="entry name" value="HAMP"/>
    <property type="match status" value="1"/>
</dbReference>
<evidence type="ECO:0000256" key="7">
    <source>
        <dbReference type="SAM" id="Coils"/>
    </source>
</evidence>
<dbReference type="InterPro" id="IPR024478">
    <property type="entry name" value="HlyB_4HB_MCP"/>
</dbReference>
<feature type="transmembrane region" description="Helical" evidence="8">
    <location>
        <begin position="33"/>
        <end position="55"/>
    </location>
</feature>
<sequence length="590" mass="65383">MGKVNKWNHTKSTKIKRNSLKEKKTRKTVGRKIFITFLTMFMLIAGLSAFILYGMNKINQKSTEIQQTWLPTVEGLGEMRFYIEQVVSFQLFYANAKTVSEMDDFEQRFEEIFLNLDELFEDYEEVITTEKEKEIYQNFRTEWDAYLQVHEQVLELSRNAESNQVKTTIRDSRRQIEVVENYLSQLVELNQQHVAEVKRESDQILVETFILSVVIIVLVLIISIILGITLGRNISKPLALITSKVKQVASGNLLTEPLTIKNKDEIGQLANDFNQMSDNLMNLIHHVNDNAQLVTATSEELSASADQTKKATEQISTSIQEVAYGIENQVSHASAANEIGKRISSGMEHVSSSIHSVADLAKLTNEHATSGQDIVSQTIEQMKDVHKKVNLTSTAVHTLGEKSKEIGQIVGLITEIAEQTNLLALNAAIEAARAGEHGVGFAVVAKEVKKLSQQSGQAAENIKMLVNEIAGEAIRTEGLMVEGSSSVDEGLSMVNMTGKTFIEIAQMIAEVTAQSQAASNVAEQVHTNSQQLVKMVKEISAISIQSATNSEEVAASAEEQNASMEEISMAAESLSGQALELQKQVQKFIF</sequence>
<evidence type="ECO:0000256" key="2">
    <source>
        <dbReference type="ARBA" id="ARBA00022475"/>
    </source>
</evidence>
<protein>
    <submittedName>
        <fullName evidence="11">Methyl-accepting chemotaxis protein</fullName>
    </submittedName>
</protein>
<evidence type="ECO:0000256" key="3">
    <source>
        <dbReference type="ARBA" id="ARBA00023136"/>
    </source>
</evidence>
<evidence type="ECO:0000256" key="1">
    <source>
        <dbReference type="ARBA" id="ARBA00004236"/>
    </source>
</evidence>
<dbReference type="EMBL" id="JAUSUD010000007">
    <property type="protein sequence ID" value="MDQ0230784.1"/>
    <property type="molecule type" value="Genomic_DNA"/>
</dbReference>
<keyword evidence="12" id="KW-1185">Reference proteome</keyword>
<dbReference type="PANTHER" id="PTHR32089:SF112">
    <property type="entry name" value="LYSOZYME-LIKE PROTEIN-RELATED"/>
    <property type="match status" value="1"/>
</dbReference>
<gene>
    <name evidence="11" type="ORF">J2S19_002040</name>
</gene>
<feature type="transmembrane region" description="Helical" evidence="8">
    <location>
        <begin position="209"/>
        <end position="230"/>
    </location>
</feature>
<comment type="caution">
    <text evidence="11">The sequence shown here is derived from an EMBL/GenBank/DDBJ whole genome shotgun (WGS) entry which is preliminary data.</text>
</comment>
<name>A0ABT9ZET9_9BACI</name>
<dbReference type="CDD" id="cd06225">
    <property type="entry name" value="HAMP"/>
    <property type="match status" value="1"/>
</dbReference>
<evidence type="ECO:0000256" key="4">
    <source>
        <dbReference type="ARBA" id="ARBA00023224"/>
    </source>
</evidence>
<reference evidence="11 12" key="1">
    <citation type="submission" date="2023-07" db="EMBL/GenBank/DDBJ databases">
        <title>Genomic Encyclopedia of Type Strains, Phase IV (KMG-IV): sequencing the most valuable type-strain genomes for metagenomic binning, comparative biology and taxonomic classification.</title>
        <authorList>
            <person name="Goeker M."/>
        </authorList>
    </citation>
    <scope>NUCLEOTIDE SEQUENCE [LARGE SCALE GENOMIC DNA]</scope>
    <source>
        <strain evidence="11 12">DSM 29005</strain>
    </source>
</reference>
<evidence type="ECO:0000259" key="9">
    <source>
        <dbReference type="PROSITE" id="PS50111"/>
    </source>
</evidence>